<dbReference type="RefSeq" id="XP_033651257.1">
    <property type="nucleotide sequence ID" value="XM_033799920.1"/>
</dbReference>
<protein>
    <submittedName>
        <fullName evidence="1">Uncharacterized protein</fullName>
    </submittedName>
</protein>
<proteinExistence type="predicted"/>
<name>A0A6A6JCI7_WESOR</name>
<evidence type="ECO:0000313" key="1">
    <source>
        <dbReference type="EMBL" id="KAF2273718.1"/>
    </source>
</evidence>
<reference evidence="1" key="1">
    <citation type="journal article" date="2020" name="Stud. Mycol.">
        <title>101 Dothideomycetes genomes: a test case for predicting lifestyles and emergence of pathogens.</title>
        <authorList>
            <person name="Haridas S."/>
            <person name="Albert R."/>
            <person name="Binder M."/>
            <person name="Bloem J."/>
            <person name="Labutti K."/>
            <person name="Salamov A."/>
            <person name="Andreopoulos B."/>
            <person name="Baker S."/>
            <person name="Barry K."/>
            <person name="Bills G."/>
            <person name="Bluhm B."/>
            <person name="Cannon C."/>
            <person name="Castanera R."/>
            <person name="Culley D."/>
            <person name="Daum C."/>
            <person name="Ezra D."/>
            <person name="Gonzalez J."/>
            <person name="Henrissat B."/>
            <person name="Kuo A."/>
            <person name="Liang C."/>
            <person name="Lipzen A."/>
            <person name="Lutzoni F."/>
            <person name="Magnuson J."/>
            <person name="Mondo S."/>
            <person name="Nolan M."/>
            <person name="Ohm R."/>
            <person name="Pangilinan J."/>
            <person name="Park H.-J."/>
            <person name="Ramirez L."/>
            <person name="Alfaro M."/>
            <person name="Sun H."/>
            <person name="Tritt A."/>
            <person name="Yoshinaga Y."/>
            <person name="Zwiers L.-H."/>
            <person name="Turgeon B."/>
            <person name="Goodwin S."/>
            <person name="Spatafora J."/>
            <person name="Crous P."/>
            <person name="Grigoriev I."/>
        </authorList>
    </citation>
    <scope>NUCLEOTIDE SEQUENCE</scope>
    <source>
        <strain evidence="1">CBS 379.55</strain>
    </source>
</reference>
<sequence length="195" mass="21434">MATCAVRVEPTADGGSTIRLETFTHTAPHSAPTYDCPPATRQYRFGPGIAGASVYCGVLLNRGVVFNKYDQGGRKPHSRLRLHLGDSVHTKRGSVGPFARTCINSGTQYGVPVFQKRTERCDSICRTLATNSSDDWVGNHLEVWNLTLTDRTRMRRKQPNGILTCPEPSGQSAVVAMCTERDEQTGLAYYTVPPF</sequence>
<keyword evidence="2" id="KW-1185">Reference proteome</keyword>
<dbReference type="AlphaFoldDB" id="A0A6A6JCI7"/>
<accession>A0A6A6JCI7</accession>
<evidence type="ECO:0000313" key="2">
    <source>
        <dbReference type="Proteomes" id="UP000800097"/>
    </source>
</evidence>
<dbReference type="Proteomes" id="UP000800097">
    <property type="component" value="Unassembled WGS sequence"/>
</dbReference>
<organism evidence="1 2">
    <name type="scientific">Westerdykella ornata</name>
    <dbReference type="NCBI Taxonomy" id="318751"/>
    <lineage>
        <taxon>Eukaryota</taxon>
        <taxon>Fungi</taxon>
        <taxon>Dikarya</taxon>
        <taxon>Ascomycota</taxon>
        <taxon>Pezizomycotina</taxon>
        <taxon>Dothideomycetes</taxon>
        <taxon>Pleosporomycetidae</taxon>
        <taxon>Pleosporales</taxon>
        <taxon>Sporormiaceae</taxon>
        <taxon>Westerdykella</taxon>
    </lineage>
</organism>
<gene>
    <name evidence="1" type="ORF">EI97DRAFT_444766</name>
</gene>
<dbReference type="EMBL" id="ML986508">
    <property type="protein sequence ID" value="KAF2273718.1"/>
    <property type="molecule type" value="Genomic_DNA"/>
</dbReference>
<dbReference type="GeneID" id="54553095"/>